<dbReference type="InterPro" id="IPR048011">
    <property type="entry name" value="NTP-PPase_MazG-like_C"/>
</dbReference>
<accession>A0A5C8NQU2</accession>
<evidence type="ECO:0000259" key="1">
    <source>
        <dbReference type="Pfam" id="PF00590"/>
    </source>
</evidence>
<name>A0A5C8NQU2_9BACI</name>
<dbReference type="InterPro" id="IPR014777">
    <property type="entry name" value="4pyrrole_Mease_sub1"/>
</dbReference>
<dbReference type="GO" id="GO:0006950">
    <property type="term" value="P:response to stress"/>
    <property type="evidence" value="ECO:0007669"/>
    <property type="project" value="UniProtKB-ARBA"/>
</dbReference>
<dbReference type="OrthoDB" id="9808939at2"/>
<dbReference type="CDD" id="cd11528">
    <property type="entry name" value="NTP-PPase_MazG_Nterm"/>
    <property type="match status" value="1"/>
</dbReference>
<dbReference type="InterPro" id="IPR024180">
    <property type="entry name" value="Tetrapyrrole_Mease/MazG_pred"/>
</dbReference>
<feature type="domain" description="NTP pyrophosphohydrolase MazG-like" evidence="2">
    <location>
        <begin position="391"/>
        <end position="447"/>
    </location>
</feature>
<comment type="caution">
    <text evidence="3">The sequence shown here is derived from an EMBL/GenBank/DDBJ whole genome shotgun (WGS) entry which is preliminary data.</text>
</comment>
<dbReference type="GO" id="GO:0046061">
    <property type="term" value="P:dATP catabolic process"/>
    <property type="evidence" value="ECO:0007669"/>
    <property type="project" value="TreeGrafter"/>
</dbReference>
<dbReference type="SUPFAM" id="SSF53790">
    <property type="entry name" value="Tetrapyrrole methylase"/>
    <property type="match status" value="1"/>
</dbReference>
<dbReference type="InterPro" id="IPR035996">
    <property type="entry name" value="4pyrrol_Methylase_sf"/>
</dbReference>
<dbReference type="EMBL" id="VDUW01000008">
    <property type="protein sequence ID" value="TXL63450.1"/>
    <property type="molecule type" value="Genomic_DNA"/>
</dbReference>
<protein>
    <submittedName>
        <fullName evidence="3">Nucleoside triphosphate pyrophosphohydrolase</fullName>
        <ecNumber evidence="3">3.6.1.9</ecNumber>
    </submittedName>
</protein>
<dbReference type="InterPro" id="IPR011551">
    <property type="entry name" value="NTP_PyrPHydrolase_MazG"/>
</dbReference>
<dbReference type="Pfam" id="PF03819">
    <property type="entry name" value="MazG"/>
    <property type="match status" value="2"/>
</dbReference>
<dbReference type="PANTHER" id="PTHR30522:SF0">
    <property type="entry name" value="NUCLEOSIDE TRIPHOSPHATE PYROPHOSPHOHYDROLASE"/>
    <property type="match status" value="1"/>
</dbReference>
<dbReference type="InterPro" id="IPR048015">
    <property type="entry name" value="NTP-PPase_MazG-like_N"/>
</dbReference>
<dbReference type="CDD" id="cd11529">
    <property type="entry name" value="NTP-PPase_MazG_Cterm"/>
    <property type="match status" value="1"/>
</dbReference>
<dbReference type="GO" id="GO:0047429">
    <property type="term" value="F:nucleoside triphosphate diphosphatase activity"/>
    <property type="evidence" value="ECO:0007669"/>
    <property type="project" value="UniProtKB-EC"/>
</dbReference>
<dbReference type="Gene3D" id="3.40.1010.10">
    <property type="entry name" value="Cobalt-precorrin-4 Transmethylase, Domain 1"/>
    <property type="match status" value="1"/>
</dbReference>
<dbReference type="PANTHER" id="PTHR30522">
    <property type="entry name" value="NUCLEOSIDE TRIPHOSPHATE PYROPHOSPHOHYDROLASE"/>
    <property type="match status" value="1"/>
</dbReference>
<dbReference type="GO" id="GO:0046076">
    <property type="term" value="P:dTTP catabolic process"/>
    <property type="evidence" value="ECO:0007669"/>
    <property type="project" value="TreeGrafter"/>
</dbReference>
<dbReference type="Pfam" id="PF00590">
    <property type="entry name" value="TP_methylase"/>
    <property type="match status" value="1"/>
</dbReference>
<dbReference type="NCBIfam" id="TIGR00444">
    <property type="entry name" value="mazG"/>
    <property type="match status" value="1"/>
</dbReference>
<dbReference type="EC" id="3.6.1.9" evidence="3"/>
<evidence type="ECO:0000313" key="3">
    <source>
        <dbReference type="EMBL" id="TXL63450.1"/>
    </source>
</evidence>
<evidence type="ECO:0000259" key="2">
    <source>
        <dbReference type="Pfam" id="PF03819"/>
    </source>
</evidence>
<evidence type="ECO:0000313" key="4">
    <source>
        <dbReference type="Proteomes" id="UP000321574"/>
    </source>
</evidence>
<dbReference type="InterPro" id="IPR035013">
    <property type="entry name" value="YabN_N"/>
</dbReference>
<dbReference type="AlphaFoldDB" id="A0A5C8NQU2"/>
<dbReference type="InterPro" id="IPR000878">
    <property type="entry name" value="4pyrrol_Mease"/>
</dbReference>
<keyword evidence="4" id="KW-1185">Reference proteome</keyword>
<feature type="domain" description="NTP pyrophosphohydrolase MazG-like" evidence="2">
    <location>
        <begin position="251"/>
        <end position="324"/>
    </location>
</feature>
<dbReference type="FunFam" id="1.10.287.1080:FF:000001">
    <property type="entry name" value="Nucleoside triphosphate pyrophosphohydrolase"/>
    <property type="match status" value="1"/>
</dbReference>
<dbReference type="GO" id="GO:0006203">
    <property type="term" value="P:dGTP catabolic process"/>
    <property type="evidence" value="ECO:0007669"/>
    <property type="project" value="TreeGrafter"/>
</dbReference>
<dbReference type="CDD" id="cd11723">
    <property type="entry name" value="YabN_N_like"/>
    <property type="match status" value="1"/>
</dbReference>
<dbReference type="InterPro" id="IPR004518">
    <property type="entry name" value="MazG-like_dom"/>
</dbReference>
<keyword evidence="3" id="KW-0378">Hydrolase</keyword>
<dbReference type="NCBIfam" id="NF007113">
    <property type="entry name" value="PRK09562.1"/>
    <property type="match status" value="1"/>
</dbReference>
<dbReference type="FunFam" id="1.10.287.1080:FF:000003">
    <property type="entry name" value="Nucleoside triphosphate pyrophosphohydrolase"/>
    <property type="match status" value="1"/>
</dbReference>
<proteinExistence type="predicted"/>
<dbReference type="Gene3D" id="1.10.287.1080">
    <property type="entry name" value="MazG-like"/>
    <property type="match status" value="2"/>
</dbReference>
<dbReference type="GO" id="GO:0046052">
    <property type="term" value="P:UTP catabolic process"/>
    <property type="evidence" value="ECO:0007669"/>
    <property type="project" value="TreeGrafter"/>
</dbReference>
<organism evidence="3 4">
    <name type="scientific">Cerasibacillus terrae</name>
    <dbReference type="NCBI Taxonomy" id="2498845"/>
    <lineage>
        <taxon>Bacteria</taxon>
        <taxon>Bacillati</taxon>
        <taxon>Bacillota</taxon>
        <taxon>Bacilli</taxon>
        <taxon>Bacillales</taxon>
        <taxon>Bacillaceae</taxon>
        <taxon>Cerasibacillus</taxon>
    </lineage>
</organism>
<sequence>MNKIDIIGLGAGDLDQLPLGMYRRLVQSNKLIYVRTLDHPAIASLEKEGVRFSSFDYMYEEEAGFSEVYERIVKKLLKNARLEPVIYAVPGHPLVAEKTVQLLLEQQECEISISGGQSYLDALFTSLQIDPIDGFQFVDGTQFDRSQLDYRNHLIFSQVYDSFIASEIKLTLLEDLPADYEVTIIDAAGSNQEKIQKVSLEDLDRSFTISNLTSIYVPPAPTELLNHTFPKLRNVIQTLRGPEGCPWDKKQTHESLREYAMEEVYELIEAIEREDDEGIVEELGDILLQVMLHSQIGEDNGFFSVDDVIRSITEKMIHRHPHVFKDVTADTADEVEKNWDLLKQEEKGKNRTSVLDGIPPQLPSLLKAYKLQKKAAKVGFDWEETSAVWGKLEEELSEVREAIAENQQEEIEKEFGDVLFVLTNLMKHYKINPEIALNRTNQKFITRFSYIEDKLKEKQKDINKVSLKEMDMLWDGAKERE</sequence>
<dbReference type="GO" id="GO:0046081">
    <property type="term" value="P:dUTP catabolic process"/>
    <property type="evidence" value="ECO:0007669"/>
    <property type="project" value="TreeGrafter"/>
</dbReference>
<dbReference type="Proteomes" id="UP000321574">
    <property type="component" value="Unassembled WGS sequence"/>
</dbReference>
<gene>
    <name evidence="3" type="primary">mazG</name>
    <name evidence="3" type="ORF">FHP05_11620</name>
</gene>
<dbReference type="PIRSF" id="PIRSF002845">
    <property type="entry name" value="Ttrprl_mtas_MazG"/>
    <property type="match status" value="1"/>
</dbReference>
<dbReference type="SUPFAM" id="SSF101386">
    <property type="entry name" value="all-alpha NTP pyrophosphatases"/>
    <property type="match status" value="2"/>
</dbReference>
<reference evidence="3 4" key="1">
    <citation type="submission" date="2019-06" db="EMBL/GenBank/DDBJ databases">
        <title>Cerasibacillus sp. nov., isolated from maize field.</title>
        <authorList>
            <person name="Lin S.-Y."/>
            <person name="Tsai C.-F."/>
            <person name="Young C.-C."/>
        </authorList>
    </citation>
    <scope>NUCLEOTIDE SEQUENCE [LARGE SCALE GENOMIC DNA]</scope>
    <source>
        <strain evidence="3 4">CC-CFT480</strain>
    </source>
</reference>
<dbReference type="GO" id="GO:0008168">
    <property type="term" value="F:methyltransferase activity"/>
    <property type="evidence" value="ECO:0007669"/>
    <property type="project" value="InterPro"/>
</dbReference>
<feature type="domain" description="Tetrapyrrole methylase" evidence="1">
    <location>
        <begin position="5"/>
        <end position="203"/>
    </location>
</feature>
<dbReference type="GO" id="GO:0046047">
    <property type="term" value="P:TTP catabolic process"/>
    <property type="evidence" value="ECO:0007669"/>
    <property type="project" value="TreeGrafter"/>
</dbReference>
<dbReference type="RefSeq" id="WP_147668429.1">
    <property type="nucleotide sequence ID" value="NZ_VDUW01000008.1"/>
</dbReference>